<dbReference type="AlphaFoldDB" id="A0A369NX04"/>
<protein>
    <submittedName>
        <fullName evidence="1">MarR family transcriptional regulator</fullName>
    </submittedName>
</protein>
<organism evidence="1 2">
    <name type="scientific">Adlercreutzia equolifaciens subsp. celatus</name>
    <dbReference type="NCBI Taxonomy" id="394340"/>
    <lineage>
        <taxon>Bacteria</taxon>
        <taxon>Bacillati</taxon>
        <taxon>Actinomycetota</taxon>
        <taxon>Coriobacteriia</taxon>
        <taxon>Eggerthellales</taxon>
        <taxon>Eggerthellaceae</taxon>
        <taxon>Adlercreutzia</taxon>
    </lineage>
</organism>
<evidence type="ECO:0000313" key="2">
    <source>
        <dbReference type="Proteomes" id="UP000253805"/>
    </source>
</evidence>
<comment type="caution">
    <text evidence="1">The sequence shown here is derived from an EMBL/GenBank/DDBJ whole genome shotgun (WGS) entry which is preliminary data.</text>
</comment>
<reference evidence="1 2" key="1">
    <citation type="journal article" date="2018" name="Elife">
        <title>Discovery and characterization of a prevalent human gut bacterial enzyme sufficient for the inactivation of a family of plant toxins.</title>
        <authorList>
            <person name="Koppel N."/>
            <person name="Bisanz J.E."/>
            <person name="Pandelia M.E."/>
            <person name="Turnbaugh P.J."/>
            <person name="Balskus E.P."/>
        </authorList>
    </citation>
    <scope>NUCLEOTIDE SEQUENCE [LARGE SCALE GENOMIC DNA]</scope>
    <source>
        <strain evidence="1 2">OB21 GAM 11</strain>
    </source>
</reference>
<proteinExistence type="predicted"/>
<dbReference type="InterPro" id="IPR036388">
    <property type="entry name" value="WH-like_DNA-bd_sf"/>
</dbReference>
<dbReference type="InterPro" id="IPR036390">
    <property type="entry name" value="WH_DNA-bd_sf"/>
</dbReference>
<dbReference type="EMBL" id="PPUT01000022">
    <property type="protein sequence ID" value="RDC43128.1"/>
    <property type="molecule type" value="Genomic_DNA"/>
</dbReference>
<dbReference type="Proteomes" id="UP000253805">
    <property type="component" value="Unassembled WGS sequence"/>
</dbReference>
<dbReference type="RefSeq" id="WP_114549363.1">
    <property type="nucleotide sequence ID" value="NZ_DBGDPA010000027.1"/>
</dbReference>
<dbReference type="SUPFAM" id="SSF46785">
    <property type="entry name" value="Winged helix' DNA-binding domain"/>
    <property type="match status" value="1"/>
</dbReference>
<gene>
    <name evidence="1" type="ORF">C1850_08570</name>
</gene>
<evidence type="ECO:0000313" key="1">
    <source>
        <dbReference type="EMBL" id="RDC43128.1"/>
    </source>
</evidence>
<accession>A0A369NX04</accession>
<name>A0A369NX04_9ACTN</name>
<sequence length="168" mass="18798">MTESTQVLHQLKVATNYSKLAMHKCGPRSFKSGQGAMVKVLYKFGDGKLSLKKLEERLGWDGHEVIRVAEKAQENGYVRFATSKKGKLSVALTDKGTMVVEKRLAAEDRAADEVLEGLTDKERECLLKLTGKVIENCKAMGVDYRTIAVKGCRDRKPGHHHRHGCCRR</sequence>
<dbReference type="Gene3D" id="1.10.10.10">
    <property type="entry name" value="Winged helix-like DNA-binding domain superfamily/Winged helix DNA-binding domain"/>
    <property type="match status" value="1"/>
</dbReference>